<dbReference type="PANTHER" id="PTHR46558">
    <property type="entry name" value="TRACRIPTIONAL REGULATORY PROTEIN-RELATED-RELATED"/>
    <property type="match status" value="1"/>
</dbReference>
<accession>A0A166T175</accession>
<gene>
    <name evidence="3" type="primary">immR_2</name>
    <name evidence="4" type="synonym">immR_3</name>
    <name evidence="4" type="ORF">CLCOS_37650</name>
    <name evidence="3" type="ORF">WX73_00365</name>
</gene>
<dbReference type="SUPFAM" id="SSF47413">
    <property type="entry name" value="lambda repressor-like DNA-binding domains"/>
    <property type="match status" value="1"/>
</dbReference>
<dbReference type="RefSeq" id="WP_063601183.1">
    <property type="nucleotide sequence ID" value="NZ_LITQ01000015.1"/>
</dbReference>
<organism evidence="3 5">
    <name type="scientific">Clostridium coskatii</name>
    <dbReference type="NCBI Taxonomy" id="1705578"/>
    <lineage>
        <taxon>Bacteria</taxon>
        <taxon>Bacillati</taxon>
        <taxon>Bacillota</taxon>
        <taxon>Clostridia</taxon>
        <taxon>Eubacteriales</taxon>
        <taxon>Clostridiaceae</taxon>
        <taxon>Clostridium</taxon>
    </lineage>
</organism>
<dbReference type="Pfam" id="PF01381">
    <property type="entry name" value="HTH_3"/>
    <property type="match status" value="1"/>
</dbReference>
<dbReference type="Proteomes" id="UP000077384">
    <property type="component" value="Unassembled WGS sequence"/>
</dbReference>
<sequence>MEINEKIKNRREELGLTLQEVGEYLGVSKATVQRYESGEIKNLKLGTIEKLAQILKISPSYLMGWNDPEENKVSKITDIKEAIKVIMTQPGLMLNGEALSDESKIALANAIQLGIQYAEQMQKKEKENN</sequence>
<dbReference type="PROSITE" id="PS50943">
    <property type="entry name" value="HTH_CROC1"/>
    <property type="match status" value="1"/>
</dbReference>
<dbReference type="Gene3D" id="1.10.260.40">
    <property type="entry name" value="lambda repressor-like DNA-binding domains"/>
    <property type="match status" value="1"/>
</dbReference>
<reference evidence="3 5" key="1">
    <citation type="journal article" date="2015" name="Biotechnol. Bioeng.">
        <title>Genome sequence and phenotypic characterization of Caulobacter segnis.</title>
        <authorList>
            <person name="Patel S."/>
            <person name="Fletcher B."/>
            <person name="Scott D.C."/>
            <person name="Ely B."/>
        </authorList>
    </citation>
    <scope>NUCLEOTIDE SEQUENCE [LARGE SCALE GENOMIC DNA]</scope>
    <source>
        <strain evidence="3 5">PS02</strain>
    </source>
</reference>
<evidence type="ECO:0000313" key="3">
    <source>
        <dbReference type="EMBL" id="OAA93047.1"/>
    </source>
</evidence>
<dbReference type="GO" id="GO:0003677">
    <property type="term" value="F:DNA binding"/>
    <property type="evidence" value="ECO:0007669"/>
    <property type="project" value="UniProtKB-KW"/>
</dbReference>
<evidence type="ECO:0000313" key="5">
    <source>
        <dbReference type="Proteomes" id="UP000077384"/>
    </source>
</evidence>
<dbReference type="PANTHER" id="PTHR46558:SF11">
    <property type="entry name" value="HTH-TYPE TRANSCRIPTIONAL REGULATOR XRE"/>
    <property type="match status" value="1"/>
</dbReference>
<evidence type="ECO:0000259" key="2">
    <source>
        <dbReference type="PROSITE" id="PS50943"/>
    </source>
</evidence>
<keyword evidence="1" id="KW-0238">DNA-binding</keyword>
<dbReference type="AlphaFoldDB" id="A0A166T175"/>
<evidence type="ECO:0000313" key="6">
    <source>
        <dbReference type="Proteomes" id="UP000093694"/>
    </source>
</evidence>
<protein>
    <submittedName>
        <fullName evidence="3">HTH-type transcriptional regulator ImmR</fullName>
    </submittedName>
</protein>
<dbReference type="SMART" id="SM00530">
    <property type="entry name" value="HTH_XRE"/>
    <property type="match status" value="1"/>
</dbReference>
<dbReference type="EMBL" id="LITQ01000015">
    <property type="protein sequence ID" value="OAA93047.1"/>
    <property type="molecule type" value="Genomic_DNA"/>
</dbReference>
<proteinExistence type="predicted"/>
<keyword evidence="6" id="KW-1185">Reference proteome</keyword>
<evidence type="ECO:0000256" key="1">
    <source>
        <dbReference type="ARBA" id="ARBA00023125"/>
    </source>
</evidence>
<dbReference type="EMBL" id="LROR01000088">
    <property type="protein sequence ID" value="OBR90790.1"/>
    <property type="molecule type" value="Genomic_DNA"/>
</dbReference>
<dbReference type="InterPro" id="IPR001387">
    <property type="entry name" value="Cro/C1-type_HTH"/>
</dbReference>
<dbReference type="PATRIC" id="fig|1705578.3.peg.749"/>
<reference evidence="4 6" key="2">
    <citation type="journal article" date="2016" name="Front. Microbiol.">
        <title>Industrial Acetogenic Biocatalysts: A Comparative Metabolic and Genomic Analysis.</title>
        <authorList>
            <person name="Bengelsdorf F."/>
            <person name="Poehlein A."/>
            <person name="Sonja S."/>
            <person name="Erz C."/>
            <person name="Hummel T."/>
            <person name="Hoffmeister S."/>
            <person name="Daniel R."/>
            <person name="Durre P."/>
        </authorList>
    </citation>
    <scope>NUCLEOTIDE SEQUENCE [LARGE SCALE GENOMIC DNA]</scope>
    <source>
        <strain evidence="4 6">PTA-10522</strain>
    </source>
</reference>
<comment type="caution">
    <text evidence="3">The sequence shown here is derived from an EMBL/GenBank/DDBJ whole genome shotgun (WGS) entry which is preliminary data.</text>
</comment>
<dbReference type="InterPro" id="IPR010982">
    <property type="entry name" value="Lambda_DNA-bd_dom_sf"/>
</dbReference>
<dbReference type="Proteomes" id="UP000093694">
    <property type="component" value="Unassembled WGS sequence"/>
</dbReference>
<dbReference type="CDD" id="cd00093">
    <property type="entry name" value="HTH_XRE"/>
    <property type="match status" value="1"/>
</dbReference>
<evidence type="ECO:0000313" key="4">
    <source>
        <dbReference type="EMBL" id="OBR90790.1"/>
    </source>
</evidence>
<name>A0A166T175_9CLOT</name>
<feature type="domain" description="HTH cro/C1-type" evidence="2">
    <location>
        <begin position="7"/>
        <end position="62"/>
    </location>
</feature>